<keyword evidence="1" id="KW-0479">Metal-binding</keyword>
<dbReference type="InterPro" id="IPR001841">
    <property type="entry name" value="Znf_RING"/>
</dbReference>
<sequence length="118" mass="12744">MATVVNHIVLSFDLDGFLDMNLLGRQITTSSDTTTLEVPNTPKDSEQRITASNTLVSILPTVGIDGVCSVCLEDFHTDLAGKQVPCGHVFHATCISTWLSICNSCPLCRSRCIISSED</sequence>
<dbReference type="Proteomes" id="UP001168877">
    <property type="component" value="Unassembled WGS sequence"/>
</dbReference>
<reference evidence="3" key="1">
    <citation type="journal article" date="2022" name="Plant J.">
        <title>Strategies of tolerance reflected in two North American maple genomes.</title>
        <authorList>
            <person name="McEvoy S.L."/>
            <person name="Sezen U.U."/>
            <person name="Trouern-Trend A."/>
            <person name="McMahon S.M."/>
            <person name="Schaberg P.G."/>
            <person name="Yang J."/>
            <person name="Wegrzyn J.L."/>
            <person name="Swenson N.G."/>
        </authorList>
    </citation>
    <scope>NUCLEOTIDE SEQUENCE</scope>
    <source>
        <strain evidence="3">NS2018</strain>
    </source>
</reference>
<dbReference type="PROSITE" id="PS50089">
    <property type="entry name" value="ZF_RING_2"/>
    <property type="match status" value="1"/>
</dbReference>
<accession>A0AA39RDV5</accession>
<reference evidence="3" key="2">
    <citation type="submission" date="2023-06" db="EMBL/GenBank/DDBJ databases">
        <authorList>
            <person name="Swenson N.G."/>
            <person name="Wegrzyn J.L."/>
            <person name="Mcevoy S.L."/>
        </authorList>
    </citation>
    <scope>NUCLEOTIDE SEQUENCE</scope>
    <source>
        <strain evidence="3">NS2018</strain>
        <tissue evidence="3">Leaf</tissue>
    </source>
</reference>
<gene>
    <name evidence="3" type="ORF">LWI29_021958</name>
</gene>
<dbReference type="EMBL" id="JAUESC010000388">
    <property type="protein sequence ID" value="KAK0571815.1"/>
    <property type="molecule type" value="Genomic_DNA"/>
</dbReference>
<dbReference type="Gene3D" id="3.30.40.10">
    <property type="entry name" value="Zinc/RING finger domain, C3HC4 (zinc finger)"/>
    <property type="match status" value="1"/>
</dbReference>
<dbReference type="Pfam" id="PF13639">
    <property type="entry name" value="zf-RING_2"/>
    <property type="match status" value="1"/>
</dbReference>
<dbReference type="GO" id="GO:0008270">
    <property type="term" value="F:zinc ion binding"/>
    <property type="evidence" value="ECO:0007669"/>
    <property type="project" value="UniProtKB-KW"/>
</dbReference>
<proteinExistence type="predicted"/>
<dbReference type="AlphaFoldDB" id="A0AA39RDV5"/>
<evidence type="ECO:0000259" key="2">
    <source>
        <dbReference type="PROSITE" id="PS50089"/>
    </source>
</evidence>
<dbReference type="PANTHER" id="PTHR22765:SF434">
    <property type="entry name" value="GB|AAD18119.1-RELATED"/>
    <property type="match status" value="1"/>
</dbReference>
<dbReference type="SMART" id="SM00184">
    <property type="entry name" value="RING"/>
    <property type="match status" value="1"/>
</dbReference>
<evidence type="ECO:0000256" key="1">
    <source>
        <dbReference type="PROSITE-ProRule" id="PRU00175"/>
    </source>
</evidence>
<dbReference type="PANTHER" id="PTHR22765">
    <property type="entry name" value="RING FINGER AND PROTEASE ASSOCIATED DOMAIN-CONTAINING"/>
    <property type="match status" value="1"/>
</dbReference>
<evidence type="ECO:0000313" key="4">
    <source>
        <dbReference type="Proteomes" id="UP001168877"/>
    </source>
</evidence>
<keyword evidence="1" id="KW-0862">Zinc</keyword>
<organism evidence="3 4">
    <name type="scientific">Acer saccharum</name>
    <name type="common">Sugar maple</name>
    <dbReference type="NCBI Taxonomy" id="4024"/>
    <lineage>
        <taxon>Eukaryota</taxon>
        <taxon>Viridiplantae</taxon>
        <taxon>Streptophyta</taxon>
        <taxon>Embryophyta</taxon>
        <taxon>Tracheophyta</taxon>
        <taxon>Spermatophyta</taxon>
        <taxon>Magnoliopsida</taxon>
        <taxon>eudicotyledons</taxon>
        <taxon>Gunneridae</taxon>
        <taxon>Pentapetalae</taxon>
        <taxon>rosids</taxon>
        <taxon>malvids</taxon>
        <taxon>Sapindales</taxon>
        <taxon>Sapindaceae</taxon>
        <taxon>Hippocastanoideae</taxon>
        <taxon>Acereae</taxon>
        <taxon>Acer</taxon>
    </lineage>
</organism>
<dbReference type="GO" id="GO:0006511">
    <property type="term" value="P:ubiquitin-dependent protein catabolic process"/>
    <property type="evidence" value="ECO:0007669"/>
    <property type="project" value="TreeGrafter"/>
</dbReference>
<protein>
    <recommendedName>
        <fullName evidence="2">RING-type domain-containing protein</fullName>
    </recommendedName>
</protein>
<feature type="domain" description="RING-type" evidence="2">
    <location>
        <begin position="68"/>
        <end position="109"/>
    </location>
</feature>
<dbReference type="InterPro" id="IPR051826">
    <property type="entry name" value="E3_ubiquitin-ligase_domain"/>
</dbReference>
<name>A0AA39RDV5_ACESA</name>
<keyword evidence="1" id="KW-0863">Zinc-finger</keyword>
<comment type="caution">
    <text evidence="3">The sequence shown here is derived from an EMBL/GenBank/DDBJ whole genome shotgun (WGS) entry which is preliminary data.</text>
</comment>
<dbReference type="SUPFAM" id="SSF57850">
    <property type="entry name" value="RING/U-box"/>
    <property type="match status" value="1"/>
</dbReference>
<dbReference type="InterPro" id="IPR013083">
    <property type="entry name" value="Znf_RING/FYVE/PHD"/>
</dbReference>
<evidence type="ECO:0000313" key="3">
    <source>
        <dbReference type="EMBL" id="KAK0571815.1"/>
    </source>
</evidence>
<dbReference type="GO" id="GO:0061630">
    <property type="term" value="F:ubiquitin protein ligase activity"/>
    <property type="evidence" value="ECO:0007669"/>
    <property type="project" value="TreeGrafter"/>
</dbReference>
<keyword evidence="4" id="KW-1185">Reference proteome</keyword>